<protein>
    <submittedName>
        <fullName evidence="2">PE family protein</fullName>
    </submittedName>
</protein>
<dbReference type="InterPro" id="IPR038332">
    <property type="entry name" value="PPE_sf"/>
</dbReference>
<feature type="non-terminal residue" evidence="2">
    <location>
        <position position="233"/>
    </location>
</feature>
<dbReference type="Pfam" id="PF21526">
    <property type="entry name" value="PGRS"/>
    <property type="match status" value="1"/>
</dbReference>
<sequence length="233" mass="21346">MSALMVAPEVLAASAGRLANIGSTLAAVNALAAGPTTGILAAGADDVSAAIASVFSGQARTYQAAAAQAEVFQQWFFQTLNAGAGAYVAAEAASTSPLQNALQIFEQDLLAAINAPTKAIFGRPLIGNGADATMPGQAGGAGGFLYGNGGAGYNSTSAGVAGTNGGNAGLIGNGGPGGKGGPGGAAGGNGGSGGILYGNGGLGGNGGAGSIAVAGGLAGAGGDAGLIGQGGHG</sequence>
<dbReference type="Gene3D" id="1.10.287.850">
    <property type="entry name" value="HP0062-like domain"/>
    <property type="match status" value="1"/>
</dbReference>
<dbReference type="OrthoDB" id="4752750at2"/>
<gene>
    <name evidence="2" type="ORF">BST12_26140</name>
</gene>
<evidence type="ECO:0000259" key="1">
    <source>
        <dbReference type="Pfam" id="PF00934"/>
    </source>
</evidence>
<evidence type="ECO:0000313" key="3">
    <source>
        <dbReference type="Proteomes" id="UP000192284"/>
    </source>
</evidence>
<evidence type="ECO:0000313" key="2">
    <source>
        <dbReference type="EMBL" id="ORA11169.1"/>
    </source>
</evidence>
<comment type="caution">
    <text evidence="2">The sequence shown here is derived from an EMBL/GenBank/DDBJ whole genome shotgun (WGS) entry which is preliminary data.</text>
</comment>
<proteinExistence type="predicted"/>
<dbReference type="InterPro" id="IPR000084">
    <property type="entry name" value="PE-PGRS_N"/>
</dbReference>
<dbReference type="EMBL" id="MVHE01000084">
    <property type="protein sequence ID" value="ORA11169.1"/>
    <property type="molecule type" value="Genomic_DNA"/>
</dbReference>
<name>A0A1W9ZBN2_MYCAN</name>
<keyword evidence="3" id="KW-1185">Reference proteome</keyword>
<dbReference type="Proteomes" id="UP000192284">
    <property type="component" value="Unassembled WGS sequence"/>
</dbReference>
<reference evidence="2 3" key="1">
    <citation type="submission" date="2017-02" db="EMBL/GenBank/DDBJ databases">
        <title>The new phylogeny of genus Mycobacterium.</title>
        <authorList>
            <person name="Tortoli E."/>
            <person name="Trovato A."/>
            <person name="Cirillo D.M."/>
        </authorList>
    </citation>
    <scope>NUCLEOTIDE SEQUENCE [LARGE SCALE GENOMIC DNA]</scope>
    <source>
        <strain evidence="2 3">DSM 45057</strain>
    </source>
</reference>
<organism evidence="2 3">
    <name type="scientific">Mycobacterium angelicum</name>
    <dbReference type="NCBI Taxonomy" id="470074"/>
    <lineage>
        <taxon>Bacteria</taxon>
        <taxon>Bacillati</taxon>
        <taxon>Actinomycetota</taxon>
        <taxon>Actinomycetes</taxon>
        <taxon>Mycobacteriales</taxon>
        <taxon>Mycobacteriaceae</taxon>
        <taxon>Mycobacterium</taxon>
    </lineage>
</organism>
<dbReference type="AlphaFoldDB" id="A0A1W9ZBN2"/>
<dbReference type="RefSeq" id="WP_139801945.1">
    <property type="nucleotide sequence ID" value="NZ_MVHE01000084.1"/>
</dbReference>
<dbReference type="SUPFAM" id="SSF140459">
    <property type="entry name" value="PE/PPE dimer-like"/>
    <property type="match status" value="1"/>
</dbReference>
<dbReference type="Pfam" id="PF00934">
    <property type="entry name" value="PE"/>
    <property type="match status" value="1"/>
</dbReference>
<accession>A0A1W9ZBN2</accession>
<feature type="domain" description="PE" evidence="1">
    <location>
        <begin position="4"/>
        <end position="93"/>
    </location>
</feature>
<dbReference type="InterPro" id="IPR048996">
    <property type="entry name" value="PGRS_rpt"/>
</dbReference>